<evidence type="ECO:0000259" key="4">
    <source>
        <dbReference type="SMART" id="SM00796"/>
    </source>
</evidence>
<dbReference type="Proteomes" id="UP001156141">
    <property type="component" value="Unassembled WGS sequence"/>
</dbReference>
<protein>
    <submittedName>
        <fullName evidence="5">5-oxoprolinase subunit PxpB</fullName>
        <ecNumber evidence="5">3.5.2.9</ecNumber>
    </submittedName>
</protein>
<comment type="caution">
    <text evidence="5">The sequence shown here is derived from an EMBL/GenBank/DDBJ whole genome shotgun (WGS) entry which is preliminary data.</text>
</comment>
<evidence type="ECO:0000256" key="1">
    <source>
        <dbReference type="ARBA" id="ARBA00022741"/>
    </source>
</evidence>
<dbReference type="EC" id="3.5.2.9" evidence="5"/>
<dbReference type="Gene3D" id="3.30.1360.40">
    <property type="match status" value="1"/>
</dbReference>
<dbReference type="EMBL" id="JAKVQD010000003">
    <property type="protein sequence ID" value="MCH4552837.1"/>
    <property type="molecule type" value="Genomic_DNA"/>
</dbReference>
<dbReference type="Gene3D" id="2.40.100.10">
    <property type="entry name" value="Cyclophilin-like"/>
    <property type="match status" value="1"/>
</dbReference>
<dbReference type="PANTHER" id="PTHR34698">
    <property type="entry name" value="5-OXOPROLINASE SUBUNIT B"/>
    <property type="match status" value="1"/>
</dbReference>
<evidence type="ECO:0000256" key="2">
    <source>
        <dbReference type="ARBA" id="ARBA00022801"/>
    </source>
</evidence>
<reference evidence="5" key="1">
    <citation type="submission" date="2022-02" db="EMBL/GenBank/DDBJ databases">
        <title>Aestuariibaculum sp., a marine bacterium isolated from sediment in Guangxi.</title>
        <authorList>
            <person name="Ying J."/>
        </authorList>
    </citation>
    <scope>NUCLEOTIDE SEQUENCE</scope>
    <source>
        <strain evidence="5">L182</strain>
    </source>
</reference>
<keyword evidence="1" id="KW-0547">Nucleotide-binding</keyword>
<dbReference type="PANTHER" id="PTHR34698:SF2">
    <property type="entry name" value="5-OXOPROLINASE SUBUNIT B"/>
    <property type="match status" value="1"/>
</dbReference>
<sequence>MKYNLSYKLYGERAVLIEWPQEISENILKDVLSFKLKIEKFNLKQILEVKQSYCSLLVIYDFCVENLKPEISTIKKIYDKKSEAEELSFRQWVVPVCYDDVLGLDLEELSEQKKMSKSEIIQLHSESIYTTYFIGFLPGFLYLGGLNERLNTPRKSTPRLQVEKGAVAIGGNQTGIYPMASPGGWNIIGNTPVSLFDIDKKLPCFVKPGDKIKFKPVSLEEYNGIKALVEAGLYQVESKEVYG</sequence>
<keyword evidence="2 5" id="KW-0378">Hydrolase</keyword>
<keyword evidence="3" id="KW-0067">ATP-binding</keyword>
<dbReference type="SMART" id="SM00796">
    <property type="entry name" value="AHS1"/>
    <property type="match status" value="1"/>
</dbReference>
<evidence type="ECO:0000313" key="5">
    <source>
        <dbReference type="EMBL" id="MCH4552837.1"/>
    </source>
</evidence>
<organism evidence="5 6">
    <name type="scientific">Aestuariibaculum lutulentum</name>
    <dbReference type="NCBI Taxonomy" id="2920935"/>
    <lineage>
        <taxon>Bacteria</taxon>
        <taxon>Pseudomonadati</taxon>
        <taxon>Bacteroidota</taxon>
        <taxon>Flavobacteriia</taxon>
        <taxon>Flavobacteriales</taxon>
        <taxon>Flavobacteriaceae</taxon>
    </lineage>
</organism>
<dbReference type="SUPFAM" id="SSF160467">
    <property type="entry name" value="PH0987 N-terminal domain-like"/>
    <property type="match status" value="1"/>
</dbReference>
<dbReference type="NCBIfam" id="TIGR00370">
    <property type="entry name" value="5-oxoprolinase subunit PxpB"/>
    <property type="match status" value="1"/>
</dbReference>
<dbReference type="RefSeq" id="WP_240573224.1">
    <property type="nucleotide sequence ID" value="NZ_CP136709.1"/>
</dbReference>
<dbReference type="SUPFAM" id="SSF50891">
    <property type="entry name" value="Cyclophilin-like"/>
    <property type="match status" value="1"/>
</dbReference>
<feature type="domain" description="Carboxyltransferase" evidence="4">
    <location>
        <begin position="5"/>
        <end position="206"/>
    </location>
</feature>
<dbReference type="Pfam" id="PF02682">
    <property type="entry name" value="CT_C_D"/>
    <property type="match status" value="1"/>
</dbReference>
<gene>
    <name evidence="5" type="primary">pxpB</name>
    <name evidence="5" type="ORF">MKW35_09410</name>
</gene>
<evidence type="ECO:0000256" key="3">
    <source>
        <dbReference type="ARBA" id="ARBA00022840"/>
    </source>
</evidence>
<name>A0ABS9RL66_9FLAO</name>
<dbReference type="InterPro" id="IPR010016">
    <property type="entry name" value="PxpB"/>
</dbReference>
<accession>A0ABS9RL66</accession>
<dbReference type="InterPro" id="IPR003833">
    <property type="entry name" value="CT_C_D"/>
</dbReference>
<dbReference type="GO" id="GO:0017168">
    <property type="term" value="F:5-oxoprolinase (ATP-hydrolyzing) activity"/>
    <property type="evidence" value="ECO:0007669"/>
    <property type="project" value="UniProtKB-EC"/>
</dbReference>
<proteinExistence type="predicted"/>
<dbReference type="InterPro" id="IPR029000">
    <property type="entry name" value="Cyclophilin-like_dom_sf"/>
</dbReference>
<evidence type="ECO:0000313" key="6">
    <source>
        <dbReference type="Proteomes" id="UP001156141"/>
    </source>
</evidence>
<keyword evidence="6" id="KW-1185">Reference proteome</keyword>